<dbReference type="EMBL" id="CM024794">
    <property type="protein sequence ID" value="KAG8001881.1"/>
    <property type="molecule type" value="Genomic_DNA"/>
</dbReference>
<sequence>MEIPPVENLEGNQSWTASGLQKFATQEPTSEISTVSDNGSADHGGDDCLPEAQSLPLEPDEDVHKPGKSFVLVSQDNAEVLETVCSQELEQVLVISGEAPLDQNPLGSSVQLHEAGIVFTSPISNDSCCDNVSLPVPAAEGRSDHGVQNHPGPTADLNSGGVKTDYERLEPVSNGHVFRPPQDPILVPATVPDSGRRCLDLPRIVKHKPSSITFSHYTFPPGTNSHAFVNESSDEGETSQEEEEEDHDDGDGDDDDDDVFPELPQSRDLLVNHRQRSKDKPKRRGAVGARPEIDHTATNCGYEAEEEGSSKEVSPQVKSPWSESMSQLMRKLDQLNLDIEEALSASSSPSDTPCTTRKKQTGQRGMSEPGQIFCSSQLLSGNESNDQENAVVRVQAFSLTQGHCLLVEADCDLRQLQSLVLSLWRPV</sequence>
<accession>A0ACB7EM11</accession>
<protein>
    <submittedName>
        <fullName evidence="1">Uncharacterized protein</fullName>
    </submittedName>
</protein>
<proteinExistence type="predicted"/>
<evidence type="ECO:0000313" key="2">
    <source>
        <dbReference type="Proteomes" id="UP000805704"/>
    </source>
</evidence>
<comment type="caution">
    <text evidence="1">The sequence shown here is derived from an EMBL/GenBank/DDBJ whole genome shotgun (WGS) entry which is preliminary data.</text>
</comment>
<reference evidence="1" key="1">
    <citation type="submission" date="2020-04" db="EMBL/GenBank/DDBJ databases">
        <title>A chromosome-scale assembly and high-density genetic map of the yellow drum (Nibea albiflora) genome.</title>
        <authorList>
            <person name="Xu D."/>
            <person name="Zhang W."/>
            <person name="Chen R."/>
            <person name="Tan P."/>
            <person name="Wang L."/>
            <person name="Song H."/>
            <person name="Tian L."/>
            <person name="Zhu Q."/>
            <person name="Wang B."/>
        </authorList>
    </citation>
    <scope>NUCLEOTIDE SEQUENCE</scope>
    <source>
        <strain evidence="1">ZJHYS-2018</strain>
    </source>
</reference>
<organism evidence="1 2">
    <name type="scientific">Nibea albiflora</name>
    <name type="common">Yellow drum</name>
    <name type="synonym">Corvina albiflora</name>
    <dbReference type="NCBI Taxonomy" id="240163"/>
    <lineage>
        <taxon>Eukaryota</taxon>
        <taxon>Metazoa</taxon>
        <taxon>Chordata</taxon>
        <taxon>Craniata</taxon>
        <taxon>Vertebrata</taxon>
        <taxon>Euteleostomi</taxon>
        <taxon>Actinopterygii</taxon>
        <taxon>Neopterygii</taxon>
        <taxon>Teleostei</taxon>
        <taxon>Neoteleostei</taxon>
        <taxon>Acanthomorphata</taxon>
        <taxon>Eupercaria</taxon>
        <taxon>Sciaenidae</taxon>
        <taxon>Nibea</taxon>
    </lineage>
</organism>
<name>A0ACB7EM11_NIBAL</name>
<dbReference type="Proteomes" id="UP000805704">
    <property type="component" value="Chromosome 6"/>
</dbReference>
<gene>
    <name evidence="1" type="ORF">GBF38_012124</name>
</gene>
<keyword evidence="2" id="KW-1185">Reference proteome</keyword>
<evidence type="ECO:0000313" key="1">
    <source>
        <dbReference type="EMBL" id="KAG8001881.1"/>
    </source>
</evidence>